<accession>A0ABD2QD67</accession>
<gene>
    <name evidence="2" type="ORF">Ciccas_003849</name>
</gene>
<proteinExistence type="predicted"/>
<protein>
    <submittedName>
        <fullName evidence="2">Uncharacterized protein</fullName>
    </submittedName>
</protein>
<evidence type="ECO:0000313" key="2">
    <source>
        <dbReference type="EMBL" id="KAL3317500.1"/>
    </source>
</evidence>
<sequence>MSPEPEPWQGSKGRTSFDDCLRTSKRKQRVDISFEEAASMLQSRIRQETPRPGLLSSMSAVAVRSDECARTSRRANHLLAEYMKRRRTVLSARVASASSVEPPVPKRDFRASNGGGSWSWSRQIQSGKEARSLIEHLSLEGPTNCYY</sequence>
<reference evidence="2 3" key="1">
    <citation type="submission" date="2024-11" db="EMBL/GenBank/DDBJ databases">
        <title>Adaptive evolution of stress response genes in parasites aligns with host niche diversity.</title>
        <authorList>
            <person name="Hahn C."/>
            <person name="Resl P."/>
        </authorList>
    </citation>
    <scope>NUCLEOTIDE SEQUENCE [LARGE SCALE GENOMIC DNA]</scope>
    <source>
        <strain evidence="2">EGGRZ-B1_66</strain>
        <tissue evidence="2">Body</tissue>
    </source>
</reference>
<dbReference type="EMBL" id="JBJKFK010000375">
    <property type="protein sequence ID" value="KAL3317500.1"/>
    <property type="molecule type" value="Genomic_DNA"/>
</dbReference>
<dbReference type="AlphaFoldDB" id="A0ABD2QD67"/>
<feature type="region of interest" description="Disordered" evidence="1">
    <location>
        <begin position="96"/>
        <end position="121"/>
    </location>
</feature>
<dbReference type="Proteomes" id="UP001626550">
    <property type="component" value="Unassembled WGS sequence"/>
</dbReference>
<evidence type="ECO:0000313" key="3">
    <source>
        <dbReference type="Proteomes" id="UP001626550"/>
    </source>
</evidence>
<keyword evidence="3" id="KW-1185">Reference proteome</keyword>
<feature type="region of interest" description="Disordered" evidence="1">
    <location>
        <begin position="1"/>
        <end position="22"/>
    </location>
</feature>
<evidence type="ECO:0000256" key="1">
    <source>
        <dbReference type="SAM" id="MobiDB-lite"/>
    </source>
</evidence>
<comment type="caution">
    <text evidence="2">The sequence shown here is derived from an EMBL/GenBank/DDBJ whole genome shotgun (WGS) entry which is preliminary data.</text>
</comment>
<organism evidence="2 3">
    <name type="scientific">Cichlidogyrus casuarinus</name>
    <dbReference type="NCBI Taxonomy" id="1844966"/>
    <lineage>
        <taxon>Eukaryota</taxon>
        <taxon>Metazoa</taxon>
        <taxon>Spiralia</taxon>
        <taxon>Lophotrochozoa</taxon>
        <taxon>Platyhelminthes</taxon>
        <taxon>Monogenea</taxon>
        <taxon>Monopisthocotylea</taxon>
        <taxon>Dactylogyridea</taxon>
        <taxon>Ancyrocephalidae</taxon>
        <taxon>Cichlidogyrus</taxon>
    </lineage>
</organism>
<name>A0ABD2QD67_9PLAT</name>